<gene>
    <name evidence="1" type="ORF">ALC53_03997</name>
</gene>
<dbReference type="AlphaFoldDB" id="A0A195BMM4"/>
<reference evidence="1 2" key="1">
    <citation type="submission" date="2015-09" db="EMBL/GenBank/DDBJ databases">
        <title>Atta colombica WGS genome.</title>
        <authorList>
            <person name="Nygaard S."/>
            <person name="Hu H."/>
            <person name="Boomsma J."/>
            <person name="Zhang G."/>
        </authorList>
    </citation>
    <scope>NUCLEOTIDE SEQUENCE [LARGE SCALE GENOMIC DNA]</scope>
    <source>
        <strain evidence="1">Treedump-2</strain>
        <tissue evidence="1">Whole body</tissue>
    </source>
</reference>
<organism evidence="1 2">
    <name type="scientific">Atta colombica</name>
    <dbReference type="NCBI Taxonomy" id="520822"/>
    <lineage>
        <taxon>Eukaryota</taxon>
        <taxon>Metazoa</taxon>
        <taxon>Ecdysozoa</taxon>
        <taxon>Arthropoda</taxon>
        <taxon>Hexapoda</taxon>
        <taxon>Insecta</taxon>
        <taxon>Pterygota</taxon>
        <taxon>Neoptera</taxon>
        <taxon>Endopterygota</taxon>
        <taxon>Hymenoptera</taxon>
        <taxon>Apocrita</taxon>
        <taxon>Aculeata</taxon>
        <taxon>Formicoidea</taxon>
        <taxon>Formicidae</taxon>
        <taxon>Myrmicinae</taxon>
        <taxon>Atta</taxon>
    </lineage>
</organism>
<dbReference type="EMBL" id="KQ976440">
    <property type="protein sequence ID" value="KYM86536.1"/>
    <property type="molecule type" value="Genomic_DNA"/>
</dbReference>
<keyword evidence="2" id="KW-1185">Reference proteome</keyword>
<name>A0A195BMM4_9HYME</name>
<dbReference type="Proteomes" id="UP000078540">
    <property type="component" value="Unassembled WGS sequence"/>
</dbReference>
<protein>
    <submittedName>
        <fullName evidence="1">Uncharacterized protein</fullName>
    </submittedName>
</protein>
<evidence type="ECO:0000313" key="1">
    <source>
        <dbReference type="EMBL" id="KYM86536.1"/>
    </source>
</evidence>
<sequence length="149" mass="16522">MDVGNRGIEEEESNRLHQHALRPAHLQYTPCECYLLHAGLIAQPWEAPVVHASPVVHGPQPWVAPAPKIVKVEAPVAHGKQVYHAHFIPQQPAIPPPHPGPLHIKGNDHVNRLHYDGPHVSHPHLVGVEHYAPAPEPEISIIKTKHGWD</sequence>
<accession>A0A195BMM4</accession>
<proteinExistence type="predicted"/>
<evidence type="ECO:0000313" key="2">
    <source>
        <dbReference type="Proteomes" id="UP000078540"/>
    </source>
</evidence>